<dbReference type="RefSeq" id="WP_203646437.1">
    <property type="nucleotide sequence ID" value="NZ_BOLN01000010.1"/>
</dbReference>
<evidence type="ECO:0008006" key="4">
    <source>
        <dbReference type="Google" id="ProtNLM"/>
    </source>
</evidence>
<evidence type="ECO:0000313" key="3">
    <source>
        <dbReference type="Proteomes" id="UP001597189"/>
    </source>
</evidence>
<protein>
    <recommendedName>
        <fullName evidence="4">DUF5640 domain-containing protein</fullName>
    </recommendedName>
</protein>
<organism evidence="2 3">
    <name type="scientific">Levilactobacillus lanxiensis</name>
    <dbReference type="NCBI Taxonomy" id="2799568"/>
    <lineage>
        <taxon>Bacteria</taxon>
        <taxon>Bacillati</taxon>
        <taxon>Bacillota</taxon>
        <taxon>Bacilli</taxon>
        <taxon>Lactobacillales</taxon>
        <taxon>Lactobacillaceae</taxon>
        <taxon>Levilactobacillus</taxon>
    </lineage>
</organism>
<comment type="caution">
    <text evidence="2">The sequence shown here is derived from an EMBL/GenBank/DDBJ whole genome shotgun (WGS) entry which is preliminary data.</text>
</comment>
<evidence type="ECO:0000313" key="2">
    <source>
        <dbReference type="EMBL" id="MFD1456328.1"/>
    </source>
</evidence>
<accession>A0ABW4D8N8</accession>
<feature type="signal peptide" evidence="1">
    <location>
        <begin position="1"/>
        <end position="29"/>
    </location>
</feature>
<proteinExistence type="predicted"/>
<reference evidence="3" key="1">
    <citation type="journal article" date="2019" name="Int. J. Syst. Evol. Microbiol.">
        <title>The Global Catalogue of Microorganisms (GCM) 10K type strain sequencing project: providing services to taxonomists for standard genome sequencing and annotation.</title>
        <authorList>
            <consortium name="The Broad Institute Genomics Platform"/>
            <consortium name="The Broad Institute Genome Sequencing Center for Infectious Disease"/>
            <person name="Wu L."/>
            <person name="Ma J."/>
        </authorList>
    </citation>
    <scope>NUCLEOTIDE SEQUENCE [LARGE SCALE GENOMIC DNA]</scope>
    <source>
        <strain evidence="3">CCM 8979</strain>
    </source>
</reference>
<feature type="chain" id="PRO_5045418940" description="DUF5640 domain-containing protein" evidence="1">
    <location>
        <begin position="30"/>
        <end position="154"/>
    </location>
</feature>
<dbReference type="EMBL" id="JBHTOD010000010">
    <property type="protein sequence ID" value="MFD1456328.1"/>
    <property type="molecule type" value="Genomic_DNA"/>
</dbReference>
<keyword evidence="1" id="KW-0732">Signal</keyword>
<keyword evidence="3" id="KW-1185">Reference proteome</keyword>
<dbReference type="Proteomes" id="UP001597189">
    <property type="component" value="Unassembled WGS sequence"/>
</dbReference>
<evidence type="ECO:0000256" key="1">
    <source>
        <dbReference type="SAM" id="SignalP"/>
    </source>
</evidence>
<gene>
    <name evidence="2" type="ORF">ACFQ44_11730</name>
</gene>
<name>A0ABW4D8N8_9LACO</name>
<sequence length="154" mass="17672">MTKNWQRGLLVVGLMVAGLSVGQPTTANAATKLAVVPKALRGTWVTHYRDSKSYGVEIFTATTWRERIGRTKTQALHAKDKFRYQLRQTKPINQRTFTLTGTRGHWQAHYRLNDMAFPNQSIWLKQRRLKGKTQLVLTAFNPARTDVFTKVTKK</sequence>